<evidence type="ECO:0000313" key="2">
    <source>
        <dbReference type="Proteomes" id="UP000324222"/>
    </source>
</evidence>
<comment type="caution">
    <text evidence="1">The sequence shown here is derived from an EMBL/GenBank/DDBJ whole genome shotgun (WGS) entry which is preliminary data.</text>
</comment>
<proteinExistence type="predicted"/>
<dbReference type="EMBL" id="VSRR010001331">
    <property type="protein sequence ID" value="MPC24446.1"/>
    <property type="molecule type" value="Genomic_DNA"/>
</dbReference>
<protein>
    <submittedName>
        <fullName evidence="1">Uncharacterized protein</fullName>
    </submittedName>
</protein>
<dbReference type="Proteomes" id="UP000324222">
    <property type="component" value="Unassembled WGS sequence"/>
</dbReference>
<accession>A0A5B7DU23</accession>
<organism evidence="1 2">
    <name type="scientific">Portunus trituberculatus</name>
    <name type="common">Swimming crab</name>
    <name type="synonym">Neptunus trituberculatus</name>
    <dbReference type="NCBI Taxonomy" id="210409"/>
    <lineage>
        <taxon>Eukaryota</taxon>
        <taxon>Metazoa</taxon>
        <taxon>Ecdysozoa</taxon>
        <taxon>Arthropoda</taxon>
        <taxon>Crustacea</taxon>
        <taxon>Multicrustacea</taxon>
        <taxon>Malacostraca</taxon>
        <taxon>Eumalacostraca</taxon>
        <taxon>Eucarida</taxon>
        <taxon>Decapoda</taxon>
        <taxon>Pleocyemata</taxon>
        <taxon>Brachyura</taxon>
        <taxon>Eubrachyura</taxon>
        <taxon>Portunoidea</taxon>
        <taxon>Portunidae</taxon>
        <taxon>Portuninae</taxon>
        <taxon>Portunus</taxon>
    </lineage>
</organism>
<name>A0A5B7DU23_PORTR</name>
<sequence>MEDPKKSLQRRTPVKFLECFVAIISEPRRKGGVGLNGTQRGSRCVWPRQQVLIPDCRPFKQRKKKM</sequence>
<evidence type="ECO:0000313" key="1">
    <source>
        <dbReference type="EMBL" id="MPC24446.1"/>
    </source>
</evidence>
<reference evidence="1 2" key="1">
    <citation type="submission" date="2019-05" db="EMBL/GenBank/DDBJ databases">
        <title>Another draft genome of Portunus trituberculatus and its Hox gene families provides insights of decapod evolution.</title>
        <authorList>
            <person name="Jeong J.-H."/>
            <person name="Song I."/>
            <person name="Kim S."/>
            <person name="Choi T."/>
            <person name="Kim D."/>
            <person name="Ryu S."/>
            <person name="Kim W."/>
        </authorList>
    </citation>
    <scope>NUCLEOTIDE SEQUENCE [LARGE SCALE GENOMIC DNA]</scope>
    <source>
        <tissue evidence="1">Muscle</tissue>
    </source>
</reference>
<gene>
    <name evidence="1" type="ORF">E2C01_017527</name>
</gene>
<keyword evidence="2" id="KW-1185">Reference proteome</keyword>
<dbReference type="AlphaFoldDB" id="A0A5B7DU23"/>